<dbReference type="Gene3D" id="1.10.8.10">
    <property type="entry name" value="DNA helicase RuvA subunit, C-terminal domain"/>
    <property type="match status" value="1"/>
</dbReference>
<feature type="domain" description="Release factor glutamine methyltransferase N-terminal" evidence="7">
    <location>
        <begin position="5"/>
        <end position="76"/>
    </location>
</feature>
<feature type="domain" description="Methyltransferase small" evidence="6">
    <location>
        <begin position="116"/>
        <end position="193"/>
    </location>
</feature>
<dbReference type="EC" id="2.1.1.297" evidence="1"/>
<evidence type="ECO:0000256" key="2">
    <source>
        <dbReference type="ARBA" id="ARBA00022603"/>
    </source>
</evidence>
<evidence type="ECO:0000259" key="7">
    <source>
        <dbReference type="Pfam" id="PF17827"/>
    </source>
</evidence>
<dbReference type="AlphaFoldDB" id="A0A0S7BQR5"/>
<dbReference type="Pfam" id="PF05175">
    <property type="entry name" value="MTS"/>
    <property type="match status" value="1"/>
</dbReference>
<keyword evidence="9" id="KW-1185">Reference proteome</keyword>
<dbReference type="SUPFAM" id="SSF53335">
    <property type="entry name" value="S-adenosyl-L-methionine-dependent methyltransferases"/>
    <property type="match status" value="1"/>
</dbReference>
<evidence type="ECO:0000256" key="4">
    <source>
        <dbReference type="ARBA" id="ARBA00022691"/>
    </source>
</evidence>
<dbReference type="PANTHER" id="PTHR18895">
    <property type="entry name" value="HEMK METHYLTRANSFERASE"/>
    <property type="match status" value="1"/>
</dbReference>
<comment type="catalytic activity">
    <reaction evidence="5">
        <text>L-glutaminyl-[peptide chain release factor] + S-adenosyl-L-methionine = N(5)-methyl-L-glutaminyl-[peptide chain release factor] + S-adenosyl-L-homocysteine + H(+)</text>
        <dbReference type="Rhea" id="RHEA:42896"/>
        <dbReference type="Rhea" id="RHEA-COMP:10271"/>
        <dbReference type="Rhea" id="RHEA-COMP:10272"/>
        <dbReference type="ChEBI" id="CHEBI:15378"/>
        <dbReference type="ChEBI" id="CHEBI:30011"/>
        <dbReference type="ChEBI" id="CHEBI:57856"/>
        <dbReference type="ChEBI" id="CHEBI:59789"/>
        <dbReference type="ChEBI" id="CHEBI:61891"/>
        <dbReference type="EC" id="2.1.1.297"/>
    </reaction>
</comment>
<keyword evidence="3 8" id="KW-0808">Transferase</keyword>
<dbReference type="GO" id="GO:0032259">
    <property type="term" value="P:methylation"/>
    <property type="evidence" value="ECO:0007669"/>
    <property type="project" value="UniProtKB-KW"/>
</dbReference>
<proteinExistence type="predicted"/>
<evidence type="ECO:0000256" key="1">
    <source>
        <dbReference type="ARBA" id="ARBA00012771"/>
    </source>
</evidence>
<evidence type="ECO:0000256" key="5">
    <source>
        <dbReference type="ARBA" id="ARBA00048391"/>
    </source>
</evidence>
<evidence type="ECO:0000259" key="6">
    <source>
        <dbReference type="Pfam" id="PF05175"/>
    </source>
</evidence>
<dbReference type="InterPro" id="IPR040758">
    <property type="entry name" value="PrmC_N"/>
</dbReference>
<evidence type="ECO:0000256" key="3">
    <source>
        <dbReference type="ARBA" id="ARBA00022679"/>
    </source>
</evidence>
<sequence>MTIGEALEYIRQALLSKDISDTPSLDAQEILEKATGLHRPLLLSHPDKKLTEPEKQNILEMTERLIKHEPLPYILGEWGFFGNSFIVTADVLIPRPETEMLVEKAIRWLGENSDITNAADIGTGSGCIALSILKSMQNREIYFTSVDLSYHALLIAKKNSSRMGFEKQNLLVQGDLSSPLGGFFGLVCANLPYIPTQRCKELDVAKTEPILALDGGSDGFEQYRKLFNDIQNKLLPKAMILCEIEYSQKNLALKTAKAFFPSAKIEVEDDYSGMPRILSIETQE</sequence>
<dbReference type="Proteomes" id="UP000053370">
    <property type="component" value="Unassembled WGS sequence"/>
</dbReference>
<name>A0A0S7BQR5_9CHLR</name>
<dbReference type="Gene3D" id="3.40.50.150">
    <property type="entry name" value="Vaccinia Virus protein VP39"/>
    <property type="match status" value="1"/>
</dbReference>
<keyword evidence="4" id="KW-0949">S-adenosyl-L-methionine</keyword>
<protein>
    <recommendedName>
        <fullName evidence="1">peptide chain release factor N(5)-glutamine methyltransferase</fullName>
        <ecNumber evidence="1">2.1.1.297</ecNumber>
    </recommendedName>
</protein>
<dbReference type="PANTHER" id="PTHR18895:SF74">
    <property type="entry name" value="MTRF1L RELEASE FACTOR GLUTAMINE METHYLTRANSFERASE"/>
    <property type="match status" value="1"/>
</dbReference>
<dbReference type="OrthoDB" id="9800643at2"/>
<dbReference type="Pfam" id="PF17827">
    <property type="entry name" value="PrmC_N"/>
    <property type="match status" value="1"/>
</dbReference>
<dbReference type="InterPro" id="IPR050320">
    <property type="entry name" value="N5-glutamine_MTase"/>
</dbReference>
<dbReference type="STRING" id="1678840.ATC1_13576"/>
<dbReference type="GO" id="GO:0102559">
    <property type="term" value="F:peptide chain release factor N(5)-glutamine methyltransferase activity"/>
    <property type="evidence" value="ECO:0007669"/>
    <property type="project" value="UniProtKB-EC"/>
</dbReference>
<dbReference type="EMBL" id="DF968181">
    <property type="protein sequence ID" value="GAP40599.1"/>
    <property type="molecule type" value="Genomic_DNA"/>
</dbReference>
<organism evidence="8">
    <name type="scientific">Flexilinea flocculi</name>
    <dbReference type="NCBI Taxonomy" id="1678840"/>
    <lineage>
        <taxon>Bacteria</taxon>
        <taxon>Bacillati</taxon>
        <taxon>Chloroflexota</taxon>
        <taxon>Anaerolineae</taxon>
        <taxon>Anaerolineales</taxon>
        <taxon>Anaerolineaceae</taxon>
        <taxon>Flexilinea</taxon>
    </lineage>
</organism>
<gene>
    <name evidence="8" type="ORF">ATC1_13576</name>
</gene>
<dbReference type="NCBIfam" id="TIGR00536">
    <property type="entry name" value="hemK_fam"/>
    <property type="match status" value="1"/>
</dbReference>
<evidence type="ECO:0000313" key="8">
    <source>
        <dbReference type="EMBL" id="GAP40599.1"/>
    </source>
</evidence>
<reference evidence="8" key="1">
    <citation type="journal article" date="2015" name="Genome Announc.">
        <title>Draft Genome Sequence of Anaerolineae Strain TC1, a Novel Isolate from a Methanogenic Wastewater Treatment System.</title>
        <authorList>
            <person name="Matsuura N."/>
            <person name="Tourlousse D.M."/>
            <person name="Sun L."/>
            <person name="Toyonaga M."/>
            <person name="Kuroda K."/>
            <person name="Ohashi A."/>
            <person name="Cruz R."/>
            <person name="Yamaguchi T."/>
            <person name="Sekiguchi Y."/>
        </authorList>
    </citation>
    <scope>NUCLEOTIDE SEQUENCE [LARGE SCALE GENOMIC DNA]</scope>
    <source>
        <strain evidence="8">TC1</strain>
    </source>
</reference>
<evidence type="ECO:0000313" key="9">
    <source>
        <dbReference type="Proteomes" id="UP000053370"/>
    </source>
</evidence>
<dbReference type="InterPro" id="IPR019874">
    <property type="entry name" value="RF_methyltr_PrmC"/>
</dbReference>
<dbReference type="NCBIfam" id="TIGR03534">
    <property type="entry name" value="RF_mod_PrmC"/>
    <property type="match status" value="1"/>
</dbReference>
<accession>A0A0S7BQR5</accession>
<keyword evidence="2 8" id="KW-0489">Methyltransferase</keyword>
<dbReference type="InterPro" id="IPR029063">
    <property type="entry name" value="SAM-dependent_MTases_sf"/>
</dbReference>
<dbReference type="PATRIC" id="fig|1678840.3.peg.1892"/>
<dbReference type="RefSeq" id="WP_062280099.1">
    <property type="nucleotide sequence ID" value="NZ_DF968181.1"/>
</dbReference>
<dbReference type="InterPro" id="IPR004556">
    <property type="entry name" value="HemK-like"/>
</dbReference>
<dbReference type="InterPro" id="IPR007848">
    <property type="entry name" value="Small_mtfrase_dom"/>
</dbReference>